<evidence type="ECO:0000313" key="4">
    <source>
        <dbReference type="RefSeq" id="XP_027081002.1"/>
    </source>
</evidence>
<dbReference type="InterPro" id="IPR008581">
    <property type="entry name" value="DUF863_pln"/>
</dbReference>
<reference evidence="3 4" key="2">
    <citation type="submission" date="2025-04" db="UniProtKB">
        <authorList>
            <consortium name="RefSeq"/>
        </authorList>
    </citation>
    <scope>IDENTIFICATION</scope>
    <source>
        <tissue evidence="3 4">Leaves</tissue>
    </source>
</reference>
<dbReference type="RefSeq" id="XP_027081002.1">
    <property type="nucleotide sequence ID" value="XM_027225201.1"/>
</dbReference>
<sequence>MLPRRGDHYLRQKYSHDGSPREALKQKMLSQEYTFKKQVQELHRLYQIQTILMKNLRLKEYASSSFQGISRRPMDAEVSTSHHVKHSDLHFPKKGDGWGTAENPVQVDQYFDGELGASSEEVQQVQLSLSISGDTMQNKSCKKIWDKKLTSISSQYAIDLEESAPRALSRDIQPKSALGCAACSADSGNLHVFQISCSCPNGLNKYLDDGIKRTQSLVDETKNFLEQNNLDQGAKKWLGNVPSMGISCATNICPSREAACIDLNKPLLDEAPHSEEYLVMECSAGASSSVSERVSGEWHKVSSPVGTSRKPESRCISAMTKEDTLNITVMASNSADSSTIMTGSKSLSVDLESCFKSPSDQSDVHDCLTDNLQHKDAKFVSNLPRKNHKGKTMIEVDDMMGEVDAISPNLCIRGDNIEDEDRDSSPASFKFGCIGTDPSSSFKTVQSGTRVGKSVSFQNSESSQDESSIHAESKSESFDGKTEGSARDDALIQKGAVSLMYFLLEISSREEDDRVAEVDKMNEIEKGKTDQPQCSSDTFESMVLKLQESNVEDYCVSSMPMEVNDTDKKDYGIRLRRGRRMKDFQKDILPGMASLARHEICEDIRIMEGVIRSREYKKLRSKMANTQNWFTPVRSRRSRLNYIGRKYY</sequence>
<dbReference type="Proteomes" id="UP001652660">
    <property type="component" value="Chromosome 8e"/>
</dbReference>
<gene>
    <name evidence="3 4 5" type="primary">LOC113703735</name>
</gene>
<dbReference type="Pfam" id="PF05904">
    <property type="entry name" value="DUF863"/>
    <property type="match status" value="1"/>
</dbReference>
<dbReference type="RefSeq" id="XP_027081001.1">
    <property type="nucleotide sequence ID" value="XM_027225200.1"/>
</dbReference>
<evidence type="ECO:0000256" key="1">
    <source>
        <dbReference type="SAM" id="MobiDB-lite"/>
    </source>
</evidence>
<dbReference type="OrthoDB" id="786875at2759"/>
<name>A0A6P6TRB1_COFAR</name>
<protein>
    <submittedName>
        <fullName evidence="3 4">Uncharacterized protein LOC113703735</fullName>
    </submittedName>
</protein>
<feature type="region of interest" description="Disordered" evidence="1">
    <location>
        <begin position="1"/>
        <end position="22"/>
    </location>
</feature>
<proteinExistence type="predicted"/>
<dbReference type="PANTHER" id="PTHR33167:SF29">
    <property type="entry name" value="T28K15.14 PROTEIN"/>
    <property type="match status" value="1"/>
</dbReference>
<dbReference type="GeneID" id="113703735"/>
<reference evidence="2" key="1">
    <citation type="journal article" date="2025" name="Foods">
        <title>Unveiling the Microbial Signatures of Arabica Coffee Cherries: Insights into Ripeness Specific Diversity, Functional Traits, and Implications for Quality and Safety.</title>
        <authorList>
            <consortium name="RefSeq"/>
            <person name="Tenea G.N."/>
            <person name="Cifuentes V."/>
            <person name="Reyes P."/>
            <person name="Cevallos-Vallejos M."/>
        </authorList>
    </citation>
    <scope>NUCLEOTIDE SEQUENCE [LARGE SCALE GENOMIC DNA]</scope>
</reference>
<evidence type="ECO:0000313" key="5">
    <source>
        <dbReference type="RefSeq" id="XP_071917707.1"/>
    </source>
</evidence>
<dbReference type="AlphaFoldDB" id="A0A6P6TRB1"/>
<organism evidence="2 3">
    <name type="scientific">Coffea arabica</name>
    <name type="common">Arabian coffee</name>
    <dbReference type="NCBI Taxonomy" id="13443"/>
    <lineage>
        <taxon>Eukaryota</taxon>
        <taxon>Viridiplantae</taxon>
        <taxon>Streptophyta</taxon>
        <taxon>Embryophyta</taxon>
        <taxon>Tracheophyta</taxon>
        <taxon>Spermatophyta</taxon>
        <taxon>Magnoliopsida</taxon>
        <taxon>eudicotyledons</taxon>
        <taxon>Gunneridae</taxon>
        <taxon>Pentapetalae</taxon>
        <taxon>asterids</taxon>
        <taxon>lamiids</taxon>
        <taxon>Gentianales</taxon>
        <taxon>Rubiaceae</taxon>
        <taxon>Ixoroideae</taxon>
        <taxon>Gardenieae complex</taxon>
        <taxon>Bertiereae - Coffeeae clade</taxon>
        <taxon>Coffeeae</taxon>
        <taxon>Coffea</taxon>
    </lineage>
</organism>
<feature type="compositionally biased region" description="Basic and acidic residues" evidence="1">
    <location>
        <begin position="467"/>
        <end position="486"/>
    </location>
</feature>
<evidence type="ECO:0000313" key="3">
    <source>
        <dbReference type="RefSeq" id="XP_027081001.1"/>
    </source>
</evidence>
<accession>A0A6P6TRB1</accession>
<dbReference type="RefSeq" id="XP_071917707.1">
    <property type="nucleotide sequence ID" value="XM_072061606.1"/>
</dbReference>
<evidence type="ECO:0000313" key="2">
    <source>
        <dbReference type="Proteomes" id="UP001652660"/>
    </source>
</evidence>
<feature type="region of interest" description="Disordered" evidence="1">
    <location>
        <begin position="453"/>
        <end position="486"/>
    </location>
</feature>
<feature type="compositionally biased region" description="Polar residues" evidence="1">
    <location>
        <begin position="453"/>
        <end position="466"/>
    </location>
</feature>
<keyword evidence="2" id="KW-1185">Reference proteome</keyword>
<dbReference type="PANTHER" id="PTHR33167">
    <property type="entry name" value="TRANSCRIPTION FACTOR, PUTATIVE (DUF863)-RELATED"/>
    <property type="match status" value="1"/>
</dbReference>